<evidence type="ECO:0000259" key="2">
    <source>
        <dbReference type="PROSITE" id="PS50181"/>
    </source>
</evidence>
<feature type="compositionally biased region" description="Basic and acidic residues" evidence="1">
    <location>
        <begin position="1245"/>
        <end position="1264"/>
    </location>
</feature>
<organism evidence="3 4">
    <name type="scientific">Pseudoneurospora amorphoporcata</name>
    <dbReference type="NCBI Taxonomy" id="241081"/>
    <lineage>
        <taxon>Eukaryota</taxon>
        <taxon>Fungi</taxon>
        <taxon>Dikarya</taxon>
        <taxon>Ascomycota</taxon>
        <taxon>Pezizomycotina</taxon>
        <taxon>Sordariomycetes</taxon>
        <taxon>Sordariomycetidae</taxon>
        <taxon>Sordariales</taxon>
        <taxon>Sordariaceae</taxon>
        <taxon>Pseudoneurospora</taxon>
    </lineage>
</organism>
<sequence length="1264" mass="136868">MATIADEGRRSSIEKPAITTPDVFHSSEPTVFERLPDEIIQQILQAVDANGFASLVLLNSKWRSVAQQAHLYAYHLSNCPSYALSHHNTSPPTVSEDDLPRLKRLFAKQVKRNLFEAYLRPNTTIIKLISNSISSSSAPGGDGIQFSPSPKGCHLLAYNSSRIHVIDVRQRNIAVTREFKILRRPAATCINDEGTVLAVLLTEMQIDIYDLESTPPRRTQSLILDNSPRAIALSPCGRVLAAAYEGGIEVSSLNPNATSTERRAVKCEAVDSLSFSFDGTQILGTTVHAPQPNTVILSAPYYDPGSCSVEDDISALWTTSILFPNTSRDCSHAVLIQNGKYEEAGWTFTYDRSYEIFRAVRIDDLRNGTTYFTGPIPNPTSQPKLVPCTLPAASYHGELVSAGFQGKDVWIYGIPEDLDATPETTSTGNEGTSNSSALNRRNSQPPPRNGSRMQDNDASRVPQWQALDKLRNKLIPGRRIGHLEGVHMVKWVGDFEDSSVKERMIIGARGITPSKPITEDDGFDFVDGGRITVIDFDYGLENGSTVEIDIDVGSKEPEGLEEEHRDMEAEVAIVRRRTVMQKRGSRGGLMRAATSAGAVPPVPALPSASSLPSQPAVSVQEDNDPLVPRRVGALPPIPRIAAPSMTEDTEEFASIEEQEALESPYAHASPRSAPTLRRAATAAAANRRLHPQAAAAGPVEYRRADGRAEHPHESDADNWVPPPPPYQKEDPGDLPAFLRHAIPPVVPATVTSAETDDYLKETRRPRSMLESPRSHTSLQIPRAGSSIPPVPSLSAIPPVSPLAQQSSSSSIRYQNSGSSTHSTHLAPYQEPQRSPSSNSRHMGDENIYDVSPPDSPKMAAVNPSNGSSQNRSVSDNRTVSSPQVNFAVPASASSCGQQQHPPLPPLQTNIASPQQSGFPFALDLHIPSPHIGSIMPSQNSSPVVRRLSNAGTWPLVSNQSVIPAPAPTDFPHSAPPVENNKYYLPAPSQDQIRRLNSRSGAPRRLSGGFHPTPDFLGDDFTNRSAYSQPASRQPSAVEDMPLIVSTPQGVSGAFDPPGRHTSGRRGDPPLLAPVPRHPRPQTQSAVLGSRPTVERLETIYSVASNGANSNAAGLAIPTTTRSLSTSTNGATRTTSLNRRQSRAERSAAKNIADAKKKGWMGGRGRTKSATEKKEKKGKGKKQKNGDHLDDDARSTWTDITMHSFLPSGMRFESSEQAAQAARERAGRAEAGENTGKKRKNKGKGKGKDGKEERGEKGDKKCVVM</sequence>
<feature type="compositionally biased region" description="Basic and acidic residues" evidence="1">
    <location>
        <begin position="1141"/>
        <end position="1156"/>
    </location>
</feature>
<dbReference type="AlphaFoldDB" id="A0AAN6SH02"/>
<proteinExistence type="predicted"/>
<evidence type="ECO:0000313" key="4">
    <source>
        <dbReference type="Proteomes" id="UP001303222"/>
    </source>
</evidence>
<comment type="caution">
    <text evidence="3">The sequence shown here is derived from an EMBL/GenBank/DDBJ whole genome shotgun (WGS) entry which is preliminary data.</text>
</comment>
<feature type="compositionally biased region" description="Polar residues" evidence="1">
    <location>
        <begin position="1118"/>
        <end position="1138"/>
    </location>
</feature>
<feature type="compositionally biased region" description="Basic and acidic residues" evidence="1">
    <location>
        <begin position="1183"/>
        <end position="1193"/>
    </location>
</feature>
<keyword evidence="4" id="KW-1185">Reference proteome</keyword>
<evidence type="ECO:0000313" key="3">
    <source>
        <dbReference type="EMBL" id="KAK3953119.1"/>
    </source>
</evidence>
<feature type="compositionally biased region" description="Low complexity" evidence="1">
    <location>
        <begin position="801"/>
        <end position="819"/>
    </location>
</feature>
<reference evidence="3" key="1">
    <citation type="journal article" date="2023" name="Mol. Phylogenet. Evol.">
        <title>Genome-scale phylogeny and comparative genomics of the fungal order Sordariales.</title>
        <authorList>
            <person name="Hensen N."/>
            <person name="Bonometti L."/>
            <person name="Westerberg I."/>
            <person name="Brannstrom I.O."/>
            <person name="Guillou S."/>
            <person name="Cros-Aarteil S."/>
            <person name="Calhoun S."/>
            <person name="Haridas S."/>
            <person name="Kuo A."/>
            <person name="Mondo S."/>
            <person name="Pangilinan J."/>
            <person name="Riley R."/>
            <person name="LaButti K."/>
            <person name="Andreopoulos B."/>
            <person name="Lipzen A."/>
            <person name="Chen C."/>
            <person name="Yan M."/>
            <person name="Daum C."/>
            <person name="Ng V."/>
            <person name="Clum A."/>
            <person name="Steindorff A."/>
            <person name="Ohm R.A."/>
            <person name="Martin F."/>
            <person name="Silar P."/>
            <person name="Natvig D.O."/>
            <person name="Lalanne C."/>
            <person name="Gautier V."/>
            <person name="Ament-Velasquez S.L."/>
            <person name="Kruys A."/>
            <person name="Hutchinson M.I."/>
            <person name="Powell A.J."/>
            <person name="Barry K."/>
            <person name="Miller A.N."/>
            <person name="Grigoriev I.V."/>
            <person name="Debuchy R."/>
            <person name="Gladieux P."/>
            <person name="Hiltunen Thoren M."/>
            <person name="Johannesson H."/>
        </authorList>
    </citation>
    <scope>NUCLEOTIDE SEQUENCE</scope>
    <source>
        <strain evidence="3">CBS 626.80</strain>
    </source>
</reference>
<gene>
    <name evidence="3" type="ORF">QBC32DRAFT_127905</name>
</gene>
<dbReference type="SUPFAM" id="SSF81383">
    <property type="entry name" value="F-box domain"/>
    <property type="match status" value="1"/>
</dbReference>
<feature type="compositionally biased region" description="Polar residues" evidence="1">
    <location>
        <begin position="1022"/>
        <end position="1034"/>
    </location>
</feature>
<dbReference type="SUPFAM" id="SSF82171">
    <property type="entry name" value="DPP6 N-terminal domain-like"/>
    <property type="match status" value="1"/>
</dbReference>
<accession>A0AAN6SH02</accession>
<dbReference type="InterPro" id="IPR001810">
    <property type="entry name" value="F-box_dom"/>
</dbReference>
<dbReference type="InterPro" id="IPR055589">
    <property type="entry name" value="DUF7165"/>
</dbReference>
<feature type="compositionally biased region" description="Polar residues" evidence="1">
    <location>
        <begin position="831"/>
        <end position="840"/>
    </location>
</feature>
<dbReference type="Pfam" id="PF23749">
    <property type="entry name" value="DUF7165"/>
    <property type="match status" value="1"/>
</dbReference>
<dbReference type="EMBL" id="MU859111">
    <property type="protein sequence ID" value="KAK3953119.1"/>
    <property type="molecule type" value="Genomic_DNA"/>
</dbReference>
<feature type="compositionally biased region" description="Acidic residues" evidence="1">
    <location>
        <begin position="647"/>
        <end position="660"/>
    </location>
</feature>
<feature type="compositionally biased region" description="Low complexity" evidence="1">
    <location>
        <begin position="595"/>
        <end position="620"/>
    </location>
</feature>
<reference evidence="3" key="2">
    <citation type="submission" date="2023-06" db="EMBL/GenBank/DDBJ databases">
        <authorList>
            <consortium name="Lawrence Berkeley National Laboratory"/>
            <person name="Mondo S.J."/>
            <person name="Hensen N."/>
            <person name="Bonometti L."/>
            <person name="Westerberg I."/>
            <person name="Brannstrom I.O."/>
            <person name="Guillou S."/>
            <person name="Cros-Aarteil S."/>
            <person name="Calhoun S."/>
            <person name="Haridas S."/>
            <person name="Kuo A."/>
            <person name="Pangilinan J."/>
            <person name="Riley R."/>
            <person name="Labutti K."/>
            <person name="Andreopoulos B."/>
            <person name="Lipzen A."/>
            <person name="Chen C."/>
            <person name="Yanf M."/>
            <person name="Daum C."/>
            <person name="Ng V."/>
            <person name="Clum A."/>
            <person name="Steindorff A."/>
            <person name="Ohm R."/>
            <person name="Martin F."/>
            <person name="Silar P."/>
            <person name="Natvig D."/>
            <person name="Lalanne C."/>
            <person name="Gautier V."/>
            <person name="Ament-Velasquez S.L."/>
            <person name="Kruys A."/>
            <person name="Hutchinson M.I."/>
            <person name="Powell A.J."/>
            <person name="Barry K."/>
            <person name="Miller A.N."/>
            <person name="Grigoriev I.V."/>
            <person name="Debuchy R."/>
            <person name="Gladieux P."/>
            <person name="Thoren M.H."/>
            <person name="Johannesson H."/>
        </authorList>
    </citation>
    <scope>NUCLEOTIDE SEQUENCE</scope>
    <source>
        <strain evidence="3">CBS 626.80</strain>
    </source>
</reference>
<feature type="region of interest" description="Disordered" evidence="1">
    <location>
        <begin position="420"/>
        <end position="460"/>
    </location>
</feature>
<feature type="compositionally biased region" description="Basic and acidic residues" evidence="1">
    <location>
        <begin position="700"/>
        <end position="715"/>
    </location>
</feature>
<evidence type="ECO:0000256" key="1">
    <source>
        <dbReference type="SAM" id="MobiDB-lite"/>
    </source>
</evidence>
<feature type="region of interest" description="Disordered" evidence="1">
    <location>
        <begin position="753"/>
        <end position="914"/>
    </location>
</feature>
<name>A0AAN6SH02_9PEZI</name>
<dbReference type="InterPro" id="IPR036047">
    <property type="entry name" value="F-box-like_dom_sf"/>
</dbReference>
<feature type="compositionally biased region" description="Basic and acidic residues" evidence="1">
    <location>
        <begin position="1221"/>
        <end position="1230"/>
    </location>
</feature>
<feature type="region of interest" description="Disordered" evidence="1">
    <location>
        <begin position="1207"/>
        <end position="1264"/>
    </location>
</feature>
<feature type="domain" description="F-box" evidence="2">
    <location>
        <begin position="29"/>
        <end position="75"/>
    </location>
</feature>
<feature type="region of interest" description="Disordered" evidence="1">
    <location>
        <begin position="583"/>
        <end position="732"/>
    </location>
</feature>
<dbReference type="Gene3D" id="2.130.10.10">
    <property type="entry name" value="YVTN repeat-like/Quinoprotein amine dehydrogenase"/>
    <property type="match status" value="1"/>
</dbReference>
<dbReference type="Proteomes" id="UP001303222">
    <property type="component" value="Unassembled WGS sequence"/>
</dbReference>
<dbReference type="PROSITE" id="PS50181">
    <property type="entry name" value="FBOX"/>
    <property type="match status" value="1"/>
</dbReference>
<feature type="region of interest" description="Disordered" evidence="1">
    <location>
        <begin position="966"/>
        <end position="1087"/>
    </location>
</feature>
<feature type="compositionally biased region" description="Polar residues" evidence="1">
    <location>
        <begin position="862"/>
        <end position="884"/>
    </location>
</feature>
<feature type="region of interest" description="Disordered" evidence="1">
    <location>
        <begin position="1118"/>
        <end position="1195"/>
    </location>
</feature>
<dbReference type="InterPro" id="IPR015943">
    <property type="entry name" value="WD40/YVTN_repeat-like_dom_sf"/>
</dbReference>
<protein>
    <recommendedName>
        <fullName evidence="2">F-box domain-containing protein</fullName>
    </recommendedName>
</protein>
<feature type="compositionally biased region" description="Low complexity" evidence="1">
    <location>
        <begin position="423"/>
        <end position="436"/>
    </location>
</feature>
<feature type="compositionally biased region" description="Low complexity" evidence="1">
    <location>
        <begin position="668"/>
        <end position="686"/>
    </location>
</feature>